<feature type="domain" description="CMP/dCMP-type deaminase" evidence="9">
    <location>
        <begin position="8"/>
        <end position="121"/>
    </location>
</feature>
<protein>
    <recommendedName>
        <fullName evidence="8">tRNA-specific adenosine deaminase</fullName>
        <ecNumber evidence="8">3.5.4.33</ecNumber>
    </recommendedName>
</protein>
<dbReference type="SUPFAM" id="SSF53927">
    <property type="entry name" value="Cytidine deaminase-like"/>
    <property type="match status" value="1"/>
</dbReference>
<name>A0A084CPH4_9GAMM</name>
<evidence type="ECO:0000313" key="10">
    <source>
        <dbReference type="EMBL" id="KEY91703.1"/>
    </source>
</evidence>
<organism evidence="10 11">
    <name type="scientific">Candidatus Photodesmus blepharonis</name>
    <dbReference type="NCBI Taxonomy" id="1179155"/>
    <lineage>
        <taxon>Bacteria</taxon>
        <taxon>Pseudomonadati</taxon>
        <taxon>Pseudomonadota</taxon>
        <taxon>Gammaproteobacteria</taxon>
        <taxon>Vibrionales</taxon>
        <taxon>Vibrionaceae</taxon>
        <taxon>Candidatus Photodesmus</taxon>
    </lineage>
</organism>
<dbReference type="InterPro" id="IPR016192">
    <property type="entry name" value="APOBEC/CMP_deaminase_Zn-bd"/>
</dbReference>
<keyword evidence="11" id="KW-1185">Reference proteome</keyword>
<evidence type="ECO:0000259" key="9">
    <source>
        <dbReference type="PROSITE" id="PS51747"/>
    </source>
</evidence>
<dbReference type="EMBL" id="JGVK01000001">
    <property type="protein sequence ID" value="KEY91703.1"/>
    <property type="molecule type" value="Genomic_DNA"/>
</dbReference>
<dbReference type="Pfam" id="PF00383">
    <property type="entry name" value="dCMP_cyt_deam_1"/>
    <property type="match status" value="1"/>
</dbReference>
<dbReference type="PANTHER" id="PTHR11079:SF202">
    <property type="entry name" value="TRNA-SPECIFIC ADENOSINE DEAMINASE"/>
    <property type="match status" value="1"/>
</dbReference>
<evidence type="ECO:0000313" key="11">
    <source>
        <dbReference type="Proteomes" id="UP000053784"/>
    </source>
</evidence>
<keyword evidence="5 8" id="KW-0378">Hydrolase</keyword>
<feature type="binding site" evidence="8">
    <location>
        <position position="89"/>
    </location>
    <ligand>
        <name>Zn(2+)</name>
        <dbReference type="ChEBI" id="CHEBI:29105"/>
        <note>catalytic</note>
    </ligand>
</feature>
<dbReference type="eggNOG" id="COG0590">
    <property type="taxonomic scope" value="Bacteria"/>
</dbReference>
<dbReference type="PROSITE" id="PS51747">
    <property type="entry name" value="CYT_DCMP_DEAMINASES_2"/>
    <property type="match status" value="1"/>
</dbReference>
<dbReference type="NCBIfam" id="NF008113">
    <property type="entry name" value="PRK10860.1"/>
    <property type="match status" value="1"/>
</dbReference>
<dbReference type="Gene3D" id="3.40.140.10">
    <property type="entry name" value="Cytidine Deaminase, domain 2"/>
    <property type="match status" value="1"/>
</dbReference>
<feature type="binding site" evidence="8">
    <location>
        <position position="59"/>
    </location>
    <ligand>
        <name>Zn(2+)</name>
        <dbReference type="ChEBI" id="CHEBI:29105"/>
        <note>catalytic</note>
    </ligand>
</feature>
<evidence type="ECO:0000256" key="6">
    <source>
        <dbReference type="ARBA" id="ARBA00022833"/>
    </source>
</evidence>
<evidence type="ECO:0000256" key="2">
    <source>
        <dbReference type="ARBA" id="ARBA00011738"/>
    </source>
</evidence>
<dbReference type="FunFam" id="3.40.140.10:FF:000005">
    <property type="entry name" value="tRNA-specific adenosine deaminase"/>
    <property type="match status" value="1"/>
</dbReference>
<gene>
    <name evidence="8 10" type="primary">tadA</name>
    <name evidence="10" type="ORF">CF67_01033</name>
</gene>
<dbReference type="Proteomes" id="UP000053784">
    <property type="component" value="Unassembled WGS sequence"/>
</dbReference>
<dbReference type="InterPro" id="IPR016193">
    <property type="entry name" value="Cytidine_deaminase-like"/>
</dbReference>
<dbReference type="AlphaFoldDB" id="A0A084CPH4"/>
<dbReference type="RefSeq" id="WP_034412875.1">
    <property type="nucleotide sequence ID" value="NZ_JGVK01000001.1"/>
</dbReference>
<dbReference type="CDD" id="cd01285">
    <property type="entry name" value="nucleoside_deaminase"/>
    <property type="match status" value="1"/>
</dbReference>
<sequence length="158" mass="18079">MSSFQFTKEDENFMRRAIELASYAEQEGEVPVGAILIQNKETIAEGWNCSIRNHDPTAHAEIETLRKAGRSLKNYRLPNATLYVTLEPCLMCTGAILHSRVKRVVYATSGLKFRPDGIVLSLFANNIHHLRVENGLLKDECQNQLQTFFKERRKKDKV</sequence>
<comment type="similarity">
    <text evidence="1">Belongs to the cytidine and deoxycytidylate deaminase family. ADAT2 subfamily.</text>
</comment>
<proteinExistence type="inferred from homology"/>
<dbReference type="GO" id="GO:0002100">
    <property type="term" value="P:tRNA wobble adenosine to inosine editing"/>
    <property type="evidence" value="ECO:0007669"/>
    <property type="project" value="UniProtKB-UniRule"/>
</dbReference>
<dbReference type="InterPro" id="IPR028883">
    <property type="entry name" value="tRNA_aden_deaminase"/>
</dbReference>
<dbReference type="OrthoDB" id="9802676at2"/>
<evidence type="ECO:0000256" key="1">
    <source>
        <dbReference type="ARBA" id="ARBA00010669"/>
    </source>
</evidence>
<keyword evidence="6 8" id="KW-0862">Zinc</keyword>
<evidence type="ECO:0000256" key="5">
    <source>
        <dbReference type="ARBA" id="ARBA00022801"/>
    </source>
</evidence>
<feature type="active site" description="Proton donor" evidence="8">
    <location>
        <position position="61"/>
    </location>
</feature>
<dbReference type="EC" id="3.5.4.33" evidence="8"/>
<comment type="catalytic activity">
    <reaction evidence="7 8">
        <text>adenosine(34) in tRNA + H2O + H(+) = inosine(34) in tRNA + NH4(+)</text>
        <dbReference type="Rhea" id="RHEA:43168"/>
        <dbReference type="Rhea" id="RHEA-COMP:10373"/>
        <dbReference type="Rhea" id="RHEA-COMP:10374"/>
        <dbReference type="ChEBI" id="CHEBI:15377"/>
        <dbReference type="ChEBI" id="CHEBI:15378"/>
        <dbReference type="ChEBI" id="CHEBI:28938"/>
        <dbReference type="ChEBI" id="CHEBI:74411"/>
        <dbReference type="ChEBI" id="CHEBI:82852"/>
        <dbReference type="EC" id="3.5.4.33"/>
    </reaction>
</comment>
<accession>A0A084CPH4</accession>
<dbReference type="GO" id="GO:0052717">
    <property type="term" value="F:tRNA-specific adenosine-34 deaminase activity"/>
    <property type="evidence" value="ECO:0007669"/>
    <property type="project" value="UniProtKB-UniRule"/>
</dbReference>
<dbReference type="STRING" id="1179155.CF67_01033"/>
<dbReference type="PROSITE" id="PS00903">
    <property type="entry name" value="CYT_DCMP_DEAMINASES_1"/>
    <property type="match status" value="1"/>
</dbReference>
<feature type="binding site" evidence="8">
    <location>
        <position position="92"/>
    </location>
    <ligand>
        <name>Zn(2+)</name>
        <dbReference type="ChEBI" id="CHEBI:29105"/>
        <note>catalytic</note>
    </ligand>
</feature>
<evidence type="ECO:0000256" key="4">
    <source>
        <dbReference type="ARBA" id="ARBA00022723"/>
    </source>
</evidence>
<evidence type="ECO:0000256" key="8">
    <source>
        <dbReference type="HAMAP-Rule" id="MF_00972"/>
    </source>
</evidence>
<reference evidence="10 11" key="1">
    <citation type="submission" date="2014-03" db="EMBL/GenBank/DDBJ databases">
        <title>Selection and divergence in the genomes of co-occurring obligate luminous symbionts with specific hosts.</title>
        <authorList>
            <person name="Hendry T.A."/>
            <person name="de Wet J.R."/>
            <person name="Dunlap P.V."/>
        </authorList>
    </citation>
    <scope>NUCLEOTIDE SEQUENCE [LARGE SCALE GENOMIC DNA]</scope>
    <source>
        <strain evidence="10 11">Ppalp.1</strain>
    </source>
</reference>
<comment type="subunit">
    <text evidence="2 8">Homodimer.</text>
</comment>
<comment type="function">
    <text evidence="8">Catalyzes the deamination of adenosine to inosine at the wobble position 34 of tRNA(Arg2).</text>
</comment>
<dbReference type="GO" id="GO:0008270">
    <property type="term" value="F:zinc ion binding"/>
    <property type="evidence" value="ECO:0007669"/>
    <property type="project" value="UniProtKB-UniRule"/>
</dbReference>
<comment type="caution">
    <text evidence="10">The sequence shown here is derived from an EMBL/GenBank/DDBJ whole genome shotgun (WGS) entry which is preliminary data.</text>
</comment>
<dbReference type="InterPro" id="IPR002125">
    <property type="entry name" value="CMP_dCMP_dom"/>
</dbReference>
<evidence type="ECO:0000256" key="7">
    <source>
        <dbReference type="ARBA" id="ARBA00048045"/>
    </source>
</evidence>
<comment type="cofactor">
    <cofactor evidence="8">
        <name>Zn(2+)</name>
        <dbReference type="ChEBI" id="CHEBI:29105"/>
    </cofactor>
    <text evidence="8">Binds 1 zinc ion per subunit.</text>
</comment>
<evidence type="ECO:0000256" key="3">
    <source>
        <dbReference type="ARBA" id="ARBA00022694"/>
    </source>
</evidence>
<keyword evidence="3 8" id="KW-0819">tRNA processing</keyword>
<dbReference type="PANTHER" id="PTHR11079">
    <property type="entry name" value="CYTOSINE DEAMINASE FAMILY MEMBER"/>
    <property type="match status" value="1"/>
</dbReference>
<dbReference type="HAMAP" id="MF_00972">
    <property type="entry name" value="tRNA_aden_deaminase"/>
    <property type="match status" value="1"/>
</dbReference>
<keyword evidence="4 8" id="KW-0479">Metal-binding</keyword>